<keyword evidence="5 8" id="KW-1133">Transmembrane helix</keyword>
<name>A0A2R5G674_9STRA</name>
<proteinExistence type="inferred from homology"/>
<dbReference type="AlphaFoldDB" id="A0A2R5G674"/>
<evidence type="ECO:0000256" key="2">
    <source>
        <dbReference type="ARBA" id="ARBA00005808"/>
    </source>
</evidence>
<feature type="transmembrane region" description="Helical" evidence="8">
    <location>
        <begin position="367"/>
        <end position="395"/>
    </location>
</feature>
<keyword evidence="10" id="KW-1185">Reference proteome</keyword>
<comment type="subcellular location">
    <subcellularLocation>
        <location evidence="1">Cell membrane</location>
        <topology evidence="1">Multi-pass membrane protein</topology>
    </subcellularLocation>
</comment>
<sequence length="600" mass="63639">MAKLTPVGVAKGFALFAGVLFFLYWFLAGLSLLGDAFKVIAGDSAGSLFGAVSNPVAGLMVGILATVLVQSSSTTTSIIVAAAGSGVLDVATGIPMVFGANIGTSVTNTIVSLGFVGDREQYRRGFAGATVHDMFNYLNVCFWLPVEALTSAMRGGDGGILFLITRAIARSFESCDGEDCEDWKGPLKKITAKISKRIISVDKDVIKDFAYGKPSLELCEELLCSESNGEYECHAHKFSQKRCAATGYAVEGTNCGEVYFDEAENETVTVSKKAKAKFEYCIISSDGTISTNATVLAAAQAHFDSYKLNKGGCFYEAGMQTSAGWVTLLLALVMLTVSLLGMVKLLGIAVRGAAEEALKKAFNMNGYLAIVVGCAVTIFVQSSSITTSVLTPLVAMGTLSLEGMLPLTLGANIGTTVTGLLASLVGDSANGFQLAMCHVLFNLFGVLMFYPVPRIRRIPLAAAQRLGDLAALFKVFPIVYILMLFFVYPGFFLGISMAFGAGGGGIAGGIFGLLFFIALHVAFFWWYWKQAGREWLERSFGHDFDSQKPQKDVQDPDHRDSSSSTSSGASIAGVQGTSFAATNAEEAERVSAPTQDATVV</sequence>
<dbReference type="GO" id="GO:0044341">
    <property type="term" value="P:sodium-dependent phosphate transport"/>
    <property type="evidence" value="ECO:0007669"/>
    <property type="project" value="InterPro"/>
</dbReference>
<evidence type="ECO:0000313" key="10">
    <source>
        <dbReference type="Proteomes" id="UP000241890"/>
    </source>
</evidence>
<comment type="similarity">
    <text evidence="2">Belongs to the SLC34A transporter family.</text>
</comment>
<evidence type="ECO:0000256" key="7">
    <source>
        <dbReference type="SAM" id="MobiDB-lite"/>
    </source>
</evidence>
<dbReference type="Proteomes" id="UP000241890">
    <property type="component" value="Unassembled WGS sequence"/>
</dbReference>
<protein>
    <submittedName>
        <fullName evidence="9">Sodium-dependent phosphate transport protein 2B</fullName>
    </submittedName>
</protein>
<reference evidence="9 10" key="1">
    <citation type="submission" date="2017-12" db="EMBL/GenBank/DDBJ databases">
        <title>Sequencing, de novo assembly and annotation of complete genome of a new Thraustochytrid species, strain FCC1311.</title>
        <authorList>
            <person name="Sedici K."/>
            <person name="Godart F."/>
            <person name="Aiese Cigliano R."/>
            <person name="Sanseverino W."/>
            <person name="Barakat M."/>
            <person name="Ortet P."/>
            <person name="Marechal E."/>
            <person name="Cagnac O."/>
            <person name="Amato A."/>
        </authorList>
    </citation>
    <scope>NUCLEOTIDE SEQUENCE [LARGE SCALE GENOMIC DNA]</scope>
</reference>
<evidence type="ECO:0000256" key="4">
    <source>
        <dbReference type="ARBA" id="ARBA00022692"/>
    </source>
</evidence>
<evidence type="ECO:0000256" key="6">
    <source>
        <dbReference type="ARBA" id="ARBA00023136"/>
    </source>
</evidence>
<evidence type="ECO:0000256" key="8">
    <source>
        <dbReference type="SAM" id="Phobius"/>
    </source>
</evidence>
<keyword evidence="6 8" id="KW-0472">Membrane</keyword>
<feature type="transmembrane region" description="Helical" evidence="8">
    <location>
        <begin position="45"/>
        <end position="69"/>
    </location>
</feature>
<feature type="transmembrane region" description="Helical" evidence="8">
    <location>
        <begin position="471"/>
        <end position="499"/>
    </location>
</feature>
<dbReference type="PANTHER" id="PTHR10010:SF46">
    <property type="entry name" value="SODIUM-DEPENDENT PHOSPHATE TRANSPORT PROTEIN 2B"/>
    <property type="match status" value="1"/>
</dbReference>
<keyword evidence="3" id="KW-1003">Cell membrane</keyword>
<evidence type="ECO:0000256" key="5">
    <source>
        <dbReference type="ARBA" id="ARBA00022989"/>
    </source>
</evidence>
<dbReference type="Pfam" id="PF02690">
    <property type="entry name" value="Na_Pi_cotrans"/>
    <property type="match status" value="2"/>
</dbReference>
<evidence type="ECO:0000313" key="9">
    <source>
        <dbReference type="EMBL" id="GBG25829.1"/>
    </source>
</evidence>
<feature type="compositionally biased region" description="Basic and acidic residues" evidence="7">
    <location>
        <begin position="544"/>
        <end position="561"/>
    </location>
</feature>
<feature type="transmembrane region" description="Helical" evidence="8">
    <location>
        <begin position="12"/>
        <end position="33"/>
    </location>
</feature>
<comment type="caution">
    <text evidence="9">The sequence shown here is derived from an EMBL/GenBank/DDBJ whole genome shotgun (WGS) entry which is preliminary data.</text>
</comment>
<evidence type="ECO:0000256" key="1">
    <source>
        <dbReference type="ARBA" id="ARBA00004651"/>
    </source>
</evidence>
<dbReference type="PANTHER" id="PTHR10010">
    <property type="entry name" value="SOLUTE CARRIER FAMILY 34 SODIUM PHOSPHATE , MEMBER 2-RELATED"/>
    <property type="match status" value="1"/>
</dbReference>
<feature type="transmembrane region" description="Helical" evidence="8">
    <location>
        <begin position="325"/>
        <end position="347"/>
    </location>
</feature>
<dbReference type="GO" id="GO:0005886">
    <property type="term" value="C:plasma membrane"/>
    <property type="evidence" value="ECO:0007669"/>
    <property type="project" value="UniProtKB-SubCell"/>
</dbReference>
<dbReference type="GO" id="GO:0005436">
    <property type="term" value="F:sodium:phosphate symporter activity"/>
    <property type="evidence" value="ECO:0007669"/>
    <property type="project" value="InterPro"/>
</dbReference>
<dbReference type="InterPro" id="IPR003841">
    <property type="entry name" value="Na/Pi_transpt"/>
</dbReference>
<dbReference type="InParanoid" id="A0A2R5G674"/>
<dbReference type="EMBL" id="BEYU01000016">
    <property type="protein sequence ID" value="GBG25829.1"/>
    <property type="molecule type" value="Genomic_DNA"/>
</dbReference>
<dbReference type="OrthoDB" id="67833at2759"/>
<feature type="transmembrane region" description="Helical" evidence="8">
    <location>
        <begin position="431"/>
        <end position="450"/>
    </location>
</feature>
<accession>A0A2R5G674</accession>
<organism evidence="9 10">
    <name type="scientific">Hondaea fermentalgiana</name>
    <dbReference type="NCBI Taxonomy" id="2315210"/>
    <lineage>
        <taxon>Eukaryota</taxon>
        <taxon>Sar</taxon>
        <taxon>Stramenopiles</taxon>
        <taxon>Bigyra</taxon>
        <taxon>Labyrinthulomycetes</taxon>
        <taxon>Thraustochytrida</taxon>
        <taxon>Thraustochytriidae</taxon>
        <taxon>Hondaea</taxon>
    </lineage>
</organism>
<gene>
    <name evidence="9" type="ORF">FCC1311_020482</name>
</gene>
<feature type="region of interest" description="Disordered" evidence="7">
    <location>
        <begin position="544"/>
        <end position="573"/>
    </location>
</feature>
<evidence type="ECO:0000256" key="3">
    <source>
        <dbReference type="ARBA" id="ARBA00022475"/>
    </source>
</evidence>
<feature type="transmembrane region" description="Helical" evidence="8">
    <location>
        <begin position="505"/>
        <end position="528"/>
    </location>
</feature>
<dbReference type="NCBIfam" id="NF037997">
    <property type="entry name" value="Na_Pi_symport"/>
    <property type="match status" value="1"/>
</dbReference>
<keyword evidence="4 8" id="KW-0812">Transmembrane</keyword>